<evidence type="ECO:0000313" key="3">
    <source>
        <dbReference type="Proteomes" id="UP000823775"/>
    </source>
</evidence>
<keyword evidence="3" id="KW-1185">Reference proteome</keyword>
<comment type="caution">
    <text evidence="2">The sequence shown here is derived from an EMBL/GenBank/DDBJ whole genome shotgun (WGS) entry which is preliminary data.</text>
</comment>
<evidence type="ECO:0000313" key="2">
    <source>
        <dbReference type="EMBL" id="MCE5166219.1"/>
    </source>
</evidence>
<gene>
    <name evidence="2" type="ORF">HAX54_015945</name>
</gene>
<dbReference type="EMBL" id="JACEIK010020263">
    <property type="protein sequence ID" value="MCE5166219.1"/>
    <property type="molecule type" value="Genomic_DNA"/>
</dbReference>
<evidence type="ECO:0000256" key="1">
    <source>
        <dbReference type="SAM" id="MobiDB-lite"/>
    </source>
</evidence>
<dbReference type="Proteomes" id="UP000823775">
    <property type="component" value="Unassembled WGS sequence"/>
</dbReference>
<accession>A0ABS8Y5E6</accession>
<feature type="region of interest" description="Disordered" evidence="1">
    <location>
        <begin position="1"/>
        <end position="34"/>
    </location>
</feature>
<protein>
    <submittedName>
        <fullName evidence="2">Uncharacterized protein</fullName>
    </submittedName>
</protein>
<name>A0ABS8Y5E6_DATST</name>
<sequence length="118" mass="12789">MAFIKGEPSKSVSPSTSPVSSSSPLSRYLSQNPLNPSVDLWTLKVEICGRDVFAEDGTAVEGRIAPSVPFTTSTISSLVKDHELLCTEVKDLRDHIERNEEAAAARHNALVALIKRLS</sequence>
<feature type="compositionally biased region" description="Low complexity" evidence="1">
    <location>
        <begin position="9"/>
        <end position="26"/>
    </location>
</feature>
<reference evidence="2 3" key="1">
    <citation type="journal article" date="2021" name="BMC Genomics">
        <title>Datura genome reveals duplications of psychoactive alkaloid biosynthetic genes and high mutation rate following tissue culture.</title>
        <authorList>
            <person name="Rajewski A."/>
            <person name="Carter-House D."/>
            <person name="Stajich J."/>
            <person name="Litt A."/>
        </authorList>
    </citation>
    <scope>NUCLEOTIDE SEQUENCE [LARGE SCALE GENOMIC DNA]</scope>
    <source>
        <strain evidence="2">AR-01</strain>
    </source>
</reference>
<organism evidence="2 3">
    <name type="scientific">Datura stramonium</name>
    <name type="common">Jimsonweed</name>
    <name type="synonym">Common thornapple</name>
    <dbReference type="NCBI Taxonomy" id="4076"/>
    <lineage>
        <taxon>Eukaryota</taxon>
        <taxon>Viridiplantae</taxon>
        <taxon>Streptophyta</taxon>
        <taxon>Embryophyta</taxon>
        <taxon>Tracheophyta</taxon>
        <taxon>Spermatophyta</taxon>
        <taxon>Magnoliopsida</taxon>
        <taxon>eudicotyledons</taxon>
        <taxon>Gunneridae</taxon>
        <taxon>Pentapetalae</taxon>
        <taxon>asterids</taxon>
        <taxon>lamiids</taxon>
        <taxon>Solanales</taxon>
        <taxon>Solanaceae</taxon>
        <taxon>Solanoideae</taxon>
        <taxon>Datureae</taxon>
        <taxon>Datura</taxon>
    </lineage>
</organism>
<proteinExistence type="predicted"/>